<dbReference type="Gene3D" id="1.25.40.20">
    <property type="entry name" value="Ankyrin repeat-containing domain"/>
    <property type="match status" value="1"/>
</dbReference>
<evidence type="ECO:0000313" key="4">
    <source>
        <dbReference type="Proteomes" id="UP000006039"/>
    </source>
</evidence>
<dbReference type="Proteomes" id="UP000006039">
    <property type="component" value="Unassembled WGS sequence"/>
</dbReference>
<organism evidence="2">
    <name type="scientific">Gaeumannomyces tritici (strain R3-111a-1)</name>
    <name type="common">Wheat and barley take-all root rot fungus</name>
    <name type="synonym">Gaeumannomyces graminis var. tritici</name>
    <dbReference type="NCBI Taxonomy" id="644352"/>
    <lineage>
        <taxon>Eukaryota</taxon>
        <taxon>Fungi</taxon>
        <taxon>Dikarya</taxon>
        <taxon>Ascomycota</taxon>
        <taxon>Pezizomycotina</taxon>
        <taxon>Sordariomycetes</taxon>
        <taxon>Sordariomycetidae</taxon>
        <taxon>Magnaporthales</taxon>
        <taxon>Magnaporthaceae</taxon>
        <taxon>Gaeumannomyces</taxon>
    </lineage>
</organism>
<proteinExistence type="predicted"/>
<feature type="repeat" description="ANK" evidence="1">
    <location>
        <begin position="86"/>
        <end position="118"/>
    </location>
</feature>
<name>J3PDX3_GAET3</name>
<keyword evidence="4" id="KW-1185">Reference proteome</keyword>
<reference evidence="3" key="4">
    <citation type="journal article" date="2015" name="G3 (Bethesda)">
        <title>Genome sequences of three phytopathogenic species of the Magnaporthaceae family of fungi.</title>
        <authorList>
            <person name="Okagaki L.H."/>
            <person name="Nunes C.C."/>
            <person name="Sailsbery J."/>
            <person name="Clay B."/>
            <person name="Brown D."/>
            <person name="John T."/>
            <person name="Oh Y."/>
            <person name="Young N."/>
            <person name="Fitzgerald M."/>
            <person name="Haas B.J."/>
            <person name="Zeng Q."/>
            <person name="Young S."/>
            <person name="Adiconis X."/>
            <person name="Fan L."/>
            <person name="Levin J.Z."/>
            <person name="Mitchell T.K."/>
            <person name="Okubara P.A."/>
            <person name="Farman M.L."/>
            <person name="Kohn L.M."/>
            <person name="Birren B."/>
            <person name="Ma L.-J."/>
            <person name="Dean R.A."/>
        </authorList>
    </citation>
    <scope>NUCLEOTIDE SEQUENCE</scope>
    <source>
        <strain evidence="3">R3-111a-1</strain>
    </source>
</reference>
<gene>
    <name evidence="3" type="primary">20352154</name>
    <name evidence="2" type="ORF">GGTG_11696</name>
</gene>
<keyword evidence="1" id="KW-0040">ANK repeat</keyword>
<dbReference type="OrthoDB" id="4884755at2759"/>
<dbReference type="InterPro" id="IPR036770">
    <property type="entry name" value="Ankyrin_rpt-contain_sf"/>
</dbReference>
<reference evidence="4" key="1">
    <citation type="submission" date="2010-07" db="EMBL/GenBank/DDBJ databases">
        <title>The genome sequence of Gaeumannomyces graminis var. tritici strain R3-111a-1.</title>
        <authorList>
            <consortium name="The Broad Institute Genome Sequencing Platform"/>
            <person name="Ma L.-J."/>
            <person name="Dead R."/>
            <person name="Young S."/>
            <person name="Zeng Q."/>
            <person name="Koehrsen M."/>
            <person name="Alvarado L."/>
            <person name="Berlin A."/>
            <person name="Chapman S.B."/>
            <person name="Chen Z."/>
            <person name="Freedman E."/>
            <person name="Gellesch M."/>
            <person name="Goldberg J."/>
            <person name="Griggs A."/>
            <person name="Gujja S."/>
            <person name="Heilman E.R."/>
            <person name="Heiman D."/>
            <person name="Hepburn T."/>
            <person name="Howarth C."/>
            <person name="Jen D."/>
            <person name="Larson L."/>
            <person name="Mehta T."/>
            <person name="Neiman D."/>
            <person name="Pearson M."/>
            <person name="Roberts A."/>
            <person name="Saif S."/>
            <person name="Shea T."/>
            <person name="Shenoy N."/>
            <person name="Sisk P."/>
            <person name="Stolte C."/>
            <person name="Sykes S."/>
            <person name="Walk T."/>
            <person name="White J."/>
            <person name="Yandava C."/>
            <person name="Haas B."/>
            <person name="Nusbaum C."/>
            <person name="Birren B."/>
        </authorList>
    </citation>
    <scope>NUCLEOTIDE SEQUENCE [LARGE SCALE GENOMIC DNA]</scope>
    <source>
        <strain evidence="4">R3-111a-1</strain>
    </source>
</reference>
<dbReference type="GeneID" id="20352154"/>
<dbReference type="AlphaFoldDB" id="J3PDX3"/>
<dbReference type="HOGENOM" id="CLU_1835305_0_0_1"/>
<dbReference type="SMART" id="SM00248">
    <property type="entry name" value="ANK"/>
    <property type="match status" value="1"/>
</dbReference>
<dbReference type="EnsemblFungi" id="EJT70673">
    <property type="protein sequence ID" value="EJT70673"/>
    <property type="gene ID" value="GGTG_11696"/>
</dbReference>
<dbReference type="VEuPathDB" id="FungiDB:GGTG_11696"/>
<evidence type="ECO:0000256" key="1">
    <source>
        <dbReference type="PROSITE-ProRule" id="PRU00023"/>
    </source>
</evidence>
<accession>J3PDX3</accession>
<reference evidence="3" key="5">
    <citation type="submission" date="2018-04" db="UniProtKB">
        <authorList>
            <consortium name="EnsemblFungi"/>
        </authorList>
    </citation>
    <scope>IDENTIFICATION</scope>
    <source>
        <strain evidence="3">R3-111a-1</strain>
    </source>
</reference>
<dbReference type="InterPro" id="IPR002110">
    <property type="entry name" value="Ankyrin_rpt"/>
</dbReference>
<dbReference type="PROSITE" id="PS50297">
    <property type="entry name" value="ANK_REP_REGION"/>
    <property type="match status" value="1"/>
</dbReference>
<dbReference type="eggNOG" id="ENOG502T53U">
    <property type="taxonomic scope" value="Eukaryota"/>
</dbReference>
<dbReference type="Pfam" id="PF00023">
    <property type="entry name" value="Ank"/>
    <property type="match status" value="1"/>
</dbReference>
<sequence length="140" mass="15733">MSQPPHNDLEEGEPVHWRWTSPWLLEILRRERHRPRADRNDEHLGAMFDAASTGDFNRLKVALVTLTQSREQIDASMLHEHGGWDRHVTPLHAAASGGHLDAATLLIALGADLEASVGQAGDRFTPPLLPIMRLEQRSER</sequence>
<dbReference type="SUPFAM" id="SSF48403">
    <property type="entry name" value="Ankyrin repeat"/>
    <property type="match status" value="1"/>
</dbReference>
<evidence type="ECO:0000313" key="2">
    <source>
        <dbReference type="EMBL" id="EJT70673.1"/>
    </source>
</evidence>
<reference evidence="2" key="2">
    <citation type="submission" date="2010-07" db="EMBL/GenBank/DDBJ databases">
        <authorList>
            <consortium name="The Broad Institute Genome Sequencing Platform"/>
            <consortium name="Broad Institute Genome Sequencing Center for Infectious Disease"/>
            <person name="Ma L.-J."/>
            <person name="Dead R."/>
            <person name="Young S."/>
            <person name="Zeng Q."/>
            <person name="Koehrsen M."/>
            <person name="Alvarado L."/>
            <person name="Berlin A."/>
            <person name="Chapman S.B."/>
            <person name="Chen Z."/>
            <person name="Freedman E."/>
            <person name="Gellesch M."/>
            <person name="Goldberg J."/>
            <person name="Griggs A."/>
            <person name="Gujja S."/>
            <person name="Heilman E.R."/>
            <person name="Heiman D."/>
            <person name="Hepburn T."/>
            <person name="Howarth C."/>
            <person name="Jen D."/>
            <person name="Larson L."/>
            <person name="Mehta T."/>
            <person name="Neiman D."/>
            <person name="Pearson M."/>
            <person name="Roberts A."/>
            <person name="Saif S."/>
            <person name="Shea T."/>
            <person name="Shenoy N."/>
            <person name="Sisk P."/>
            <person name="Stolte C."/>
            <person name="Sykes S."/>
            <person name="Walk T."/>
            <person name="White J."/>
            <person name="Yandava C."/>
            <person name="Haas B."/>
            <person name="Nusbaum C."/>
            <person name="Birren B."/>
        </authorList>
    </citation>
    <scope>NUCLEOTIDE SEQUENCE</scope>
    <source>
        <strain evidence="2">R3-111a-1</strain>
    </source>
</reference>
<evidence type="ECO:0000313" key="3">
    <source>
        <dbReference type="EnsemblFungi" id="EJT70673"/>
    </source>
</evidence>
<dbReference type="EMBL" id="GL385401">
    <property type="protein sequence ID" value="EJT70673.1"/>
    <property type="molecule type" value="Genomic_DNA"/>
</dbReference>
<reference evidence="2" key="3">
    <citation type="submission" date="2010-09" db="EMBL/GenBank/DDBJ databases">
        <title>Annotation of Gaeumannomyces graminis var. tritici R3-111a-1.</title>
        <authorList>
            <consortium name="The Broad Institute Genome Sequencing Platform"/>
            <person name="Ma L.-J."/>
            <person name="Dead R."/>
            <person name="Young S.K."/>
            <person name="Zeng Q."/>
            <person name="Gargeya S."/>
            <person name="Fitzgerald M."/>
            <person name="Haas B."/>
            <person name="Abouelleil A."/>
            <person name="Alvarado L."/>
            <person name="Arachchi H.M."/>
            <person name="Berlin A."/>
            <person name="Brown A."/>
            <person name="Chapman S.B."/>
            <person name="Chen Z."/>
            <person name="Dunbar C."/>
            <person name="Freedman E."/>
            <person name="Gearin G."/>
            <person name="Gellesch M."/>
            <person name="Goldberg J."/>
            <person name="Griggs A."/>
            <person name="Gujja S."/>
            <person name="Heiman D."/>
            <person name="Howarth C."/>
            <person name="Larson L."/>
            <person name="Lui A."/>
            <person name="MacDonald P.J.P."/>
            <person name="Mehta T."/>
            <person name="Montmayeur A."/>
            <person name="Murphy C."/>
            <person name="Neiman D."/>
            <person name="Pearson M."/>
            <person name="Priest M."/>
            <person name="Roberts A."/>
            <person name="Saif S."/>
            <person name="Shea T."/>
            <person name="Shenoy N."/>
            <person name="Sisk P."/>
            <person name="Stolte C."/>
            <person name="Sykes S."/>
            <person name="Yandava C."/>
            <person name="Wortman J."/>
            <person name="Nusbaum C."/>
            <person name="Birren B."/>
        </authorList>
    </citation>
    <scope>NUCLEOTIDE SEQUENCE</scope>
    <source>
        <strain evidence="2">R3-111a-1</strain>
    </source>
</reference>
<dbReference type="PROSITE" id="PS50088">
    <property type="entry name" value="ANK_REPEAT"/>
    <property type="match status" value="1"/>
</dbReference>
<protein>
    <submittedName>
        <fullName evidence="2 3">Uncharacterized protein</fullName>
    </submittedName>
</protein>
<dbReference type="RefSeq" id="XP_009227851.1">
    <property type="nucleotide sequence ID" value="XM_009229587.1"/>
</dbReference>